<dbReference type="CDD" id="cd07043">
    <property type="entry name" value="STAS_anti-anti-sigma_factors"/>
    <property type="match status" value="1"/>
</dbReference>
<reference evidence="4 5" key="1">
    <citation type="submission" date="2019-03" db="EMBL/GenBank/DDBJ databases">
        <title>Genomic Encyclopedia of Type Strains, Phase III (KMG-III): the genomes of soil and plant-associated and newly described type strains.</title>
        <authorList>
            <person name="Whitman W."/>
        </authorList>
    </citation>
    <scope>NUCLEOTIDE SEQUENCE [LARGE SCALE GENOMIC DNA]</scope>
    <source>
        <strain evidence="4 5">VKM Ac-2570</strain>
    </source>
</reference>
<name>A0A4V3G8E6_9ACTN</name>
<dbReference type="PANTHER" id="PTHR33495">
    <property type="entry name" value="ANTI-SIGMA FACTOR ANTAGONIST TM_1081-RELATED-RELATED"/>
    <property type="match status" value="1"/>
</dbReference>
<keyword evidence="5" id="KW-1185">Reference proteome</keyword>
<gene>
    <name evidence="4" type="ORF">EV650_1502</name>
</gene>
<evidence type="ECO:0000256" key="1">
    <source>
        <dbReference type="ARBA" id="ARBA00009013"/>
    </source>
</evidence>
<evidence type="ECO:0000313" key="4">
    <source>
        <dbReference type="EMBL" id="TDW22664.1"/>
    </source>
</evidence>
<dbReference type="InterPro" id="IPR003658">
    <property type="entry name" value="Anti-sigma_ant"/>
</dbReference>
<evidence type="ECO:0000256" key="2">
    <source>
        <dbReference type="RuleBase" id="RU003749"/>
    </source>
</evidence>
<dbReference type="AlphaFoldDB" id="A0A4V3G8E6"/>
<dbReference type="EMBL" id="SODF01000001">
    <property type="protein sequence ID" value="TDW22664.1"/>
    <property type="molecule type" value="Genomic_DNA"/>
</dbReference>
<feature type="domain" description="STAS" evidence="3">
    <location>
        <begin position="5"/>
        <end position="109"/>
    </location>
</feature>
<dbReference type="InterPro" id="IPR002645">
    <property type="entry name" value="STAS_dom"/>
</dbReference>
<evidence type="ECO:0000259" key="3">
    <source>
        <dbReference type="PROSITE" id="PS50801"/>
    </source>
</evidence>
<organism evidence="4 5">
    <name type="scientific">Kribbella kalugense</name>
    <dbReference type="NCBI Taxonomy" id="2512221"/>
    <lineage>
        <taxon>Bacteria</taxon>
        <taxon>Bacillati</taxon>
        <taxon>Actinomycetota</taxon>
        <taxon>Actinomycetes</taxon>
        <taxon>Propionibacteriales</taxon>
        <taxon>Kribbellaceae</taxon>
        <taxon>Kribbella</taxon>
    </lineage>
</organism>
<dbReference type="NCBIfam" id="TIGR00377">
    <property type="entry name" value="ant_ant_sig"/>
    <property type="match status" value="1"/>
</dbReference>
<dbReference type="SUPFAM" id="SSF52091">
    <property type="entry name" value="SpoIIaa-like"/>
    <property type="match status" value="1"/>
</dbReference>
<dbReference type="PANTHER" id="PTHR33495:SF2">
    <property type="entry name" value="ANTI-SIGMA FACTOR ANTAGONIST TM_1081-RELATED"/>
    <property type="match status" value="1"/>
</dbReference>
<accession>A0A4V3G8E6</accession>
<dbReference type="InterPro" id="IPR036513">
    <property type="entry name" value="STAS_dom_sf"/>
</dbReference>
<dbReference type="Proteomes" id="UP000295447">
    <property type="component" value="Unassembled WGS sequence"/>
</dbReference>
<comment type="similarity">
    <text evidence="1 2">Belongs to the anti-sigma-factor antagonist family.</text>
</comment>
<dbReference type="RefSeq" id="WP_166678055.1">
    <property type="nucleotide sequence ID" value="NZ_SODF01000001.1"/>
</dbReference>
<dbReference type="Gene3D" id="3.30.750.24">
    <property type="entry name" value="STAS domain"/>
    <property type="match status" value="1"/>
</dbReference>
<comment type="caution">
    <text evidence="4">The sequence shown here is derived from an EMBL/GenBank/DDBJ whole genome shotgun (WGS) entry which is preliminary data.</text>
</comment>
<proteinExistence type="inferred from homology"/>
<evidence type="ECO:0000313" key="5">
    <source>
        <dbReference type="Proteomes" id="UP000295447"/>
    </source>
</evidence>
<dbReference type="PROSITE" id="PS50801">
    <property type="entry name" value="STAS"/>
    <property type="match status" value="1"/>
</dbReference>
<sequence>MTAYAEVDAWTSKGVQVVRISGEVDLTNAVEVRDAISHVASVDEAVIVVDLTETAYLDSSGIAMLFRLAERLTQSRQELRIVVPPDSPLRAALELTDLPQTIPVQHTLE</sequence>
<dbReference type="Pfam" id="PF01740">
    <property type="entry name" value="STAS"/>
    <property type="match status" value="1"/>
</dbReference>
<protein>
    <recommendedName>
        <fullName evidence="2">Anti-sigma factor antagonist</fullName>
    </recommendedName>
</protein>
<dbReference type="GO" id="GO:0043856">
    <property type="term" value="F:anti-sigma factor antagonist activity"/>
    <property type="evidence" value="ECO:0007669"/>
    <property type="project" value="InterPro"/>
</dbReference>